<evidence type="ECO:0000256" key="11">
    <source>
        <dbReference type="ARBA" id="ARBA00022989"/>
    </source>
</evidence>
<dbReference type="PROSITE" id="PS50109">
    <property type="entry name" value="HIS_KIN"/>
    <property type="match status" value="1"/>
</dbReference>
<dbReference type="Pfam" id="PF00072">
    <property type="entry name" value="Response_reg"/>
    <property type="match status" value="1"/>
</dbReference>
<proteinExistence type="predicted"/>
<dbReference type="InterPro" id="IPR003594">
    <property type="entry name" value="HATPase_dom"/>
</dbReference>
<keyword evidence="10" id="KW-0547">Nucleotide-binding</keyword>
<evidence type="ECO:0000256" key="10">
    <source>
        <dbReference type="ARBA" id="ARBA00022840"/>
    </source>
</evidence>
<evidence type="ECO:0000256" key="7">
    <source>
        <dbReference type="ARBA" id="ARBA00022679"/>
    </source>
</evidence>
<dbReference type="Pfam" id="PF01627">
    <property type="entry name" value="Hpt"/>
    <property type="match status" value="1"/>
</dbReference>
<dbReference type="SMART" id="SM00062">
    <property type="entry name" value="PBPb"/>
    <property type="match status" value="1"/>
</dbReference>
<dbReference type="InterPro" id="IPR004358">
    <property type="entry name" value="Sig_transdc_His_kin-like_C"/>
</dbReference>
<dbReference type="CDD" id="cd16922">
    <property type="entry name" value="HATPase_EvgS-ArcB-TorS-like"/>
    <property type="match status" value="1"/>
</dbReference>
<evidence type="ECO:0000256" key="9">
    <source>
        <dbReference type="ARBA" id="ARBA00022777"/>
    </source>
</evidence>
<dbReference type="GO" id="GO:0000155">
    <property type="term" value="F:phosphorelay sensor kinase activity"/>
    <property type="evidence" value="ECO:0007669"/>
    <property type="project" value="InterPro"/>
</dbReference>
<dbReference type="Proteomes" id="UP000023775">
    <property type="component" value="Unassembled WGS sequence"/>
</dbReference>
<dbReference type="InterPro" id="IPR005467">
    <property type="entry name" value="His_kinase_dom"/>
</dbReference>
<dbReference type="Gene3D" id="1.10.287.130">
    <property type="match status" value="1"/>
</dbReference>
<dbReference type="PRINTS" id="PR00344">
    <property type="entry name" value="BCTRLSENSOR"/>
</dbReference>
<comment type="subcellular location">
    <subcellularLocation>
        <location evidence="2">Cell inner membrane</location>
        <topology evidence="2">Multi-pass membrane protein</topology>
    </subcellularLocation>
</comment>
<keyword evidence="8" id="KW-0812">Transmembrane</keyword>
<dbReference type="GO" id="GO:0005886">
    <property type="term" value="C:plasma membrane"/>
    <property type="evidence" value="ECO:0007669"/>
    <property type="project" value="UniProtKB-SubCell"/>
</dbReference>
<dbReference type="InterPro" id="IPR011006">
    <property type="entry name" value="CheY-like_superfamily"/>
</dbReference>
<organism evidence="17 18">
    <name type="scientific">Aeromonas diversa CDC 2478-85</name>
    <dbReference type="NCBI Taxonomy" id="1268237"/>
    <lineage>
        <taxon>Bacteria</taxon>
        <taxon>Pseudomonadati</taxon>
        <taxon>Pseudomonadota</taxon>
        <taxon>Gammaproteobacteria</taxon>
        <taxon>Aeromonadales</taxon>
        <taxon>Aeromonadaceae</taxon>
        <taxon>Aeromonas</taxon>
    </lineage>
</organism>
<feature type="domain" description="Response regulatory" evidence="16">
    <location>
        <begin position="837"/>
        <end position="954"/>
    </location>
</feature>
<evidence type="ECO:0000256" key="8">
    <source>
        <dbReference type="ARBA" id="ARBA00022692"/>
    </source>
</evidence>
<dbReference type="InterPro" id="IPR008207">
    <property type="entry name" value="Sig_transdc_His_kin_Hpt_dom"/>
</dbReference>
<evidence type="ECO:0000313" key="17">
    <source>
        <dbReference type="EMBL" id="ENY72239.1"/>
    </source>
</evidence>
<dbReference type="CDD" id="cd00082">
    <property type="entry name" value="HisKA"/>
    <property type="match status" value="1"/>
</dbReference>
<evidence type="ECO:0000256" key="4">
    <source>
        <dbReference type="ARBA" id="ARBA00022475"/>
    </source>
</evidence>
<dbReference type="SUPFAM" id="SSF47384">
    <property type="entry name" value="Homodimeric domain of signal transducing histidine kinase"/>
    <property type="match status" value="1"/>
</dbReference>
<keyword evidence="7" id="KW-0808">Transferase</keyword>
<evidence type="ECO:0000256" key="12">
    <source>
        <dbReference type="ARBA" id="ARBA00023012"/>
    </source>
</evidence>
<keyword evidence="11" id="KW-1133">Transmembrane helix</keyword>
<dbReference type="SUPFAM" id="SSF55874">
    <property type="entry name" value="ATPase domain of HSP90 chaperone/DNA topoisomerase II/histidine kinase"/>
    <property type="match status" value="1"/>
</dbReference>
<keyword evidence="13" id="KW-0472">Membrane</keyword>
<evidence type="ECO:0000256" key="13">
    <source>
        <dbReference type="ARBA" id="ARBA00023136"/>
    </source>
</evidence>
<dbReference type="Pfam" id="PF00512">
    <property type="entry name" value="HisKA"/>
    <property type="match status" value="1"/>
</dbReference>
<comment type="caution">
    <text evidence="17">The sequence shown here is derived from an EMBL/GenBank/DDBJ whole genome shotgun (WGS) entry which is preliminary data.</text>
</comment>
<feature type="modified residue" description="4-aspartylphosphate" evidence="14">
    <location>
        <position position="887"/>
    </location>
</feature>
<dbReference type="Pfam" id="PF00497">
    <property type="entry name" value="SBP_bac_3"/>
    <property type="match status" value="1"/>
</dbReference>
<keyword evidence="9" id="KW-0418">Kinase</keyword>
<dbReference type="RefSeq" id="WP_005351993.1">
    <property type="nucleotide sequence ID" value="NZ_APVG01000019.1"/>
</dbReference>
<dbReference type="PANTHER" id="PTHR43047">
    <property type="entry name" value="TWO-COMPONENT HISTIDINE PROTEIN KINASE"/>
    <property type="match status" value="1"/>
</dbReference>
<dbReference type="Gene3D" id="3.40.190.10">
    <property type="entry name" value="Periplasmic binding protein-like II"/>
    <property type="match status" value="4"/>
</dbReference>
<dbReference type="Gene3D" id="1.20.120.160">
    <property type="entry name" value="HPT domain"/>
    <property type="match status" value="1"/>
</dbReference>
<dbReference type="SUPFAM" id="SSF47226">
    <property type="entry name" value="Histidine-containing phosphotransfer domain, HPT domain"/>
    <property type="match status" value="1"/>
</dbReference>
<dbReference type="InterPro" id="IPR001638">
    <property type="entry name" value="Solute-binding_3/MltF_N"/>
</dbReference>
<sequence>MPLSAPTRAWLATHPEITLCYPAIDYPPYLVKGGGLARDLIKQLTDSLETRVTYRSYPTWQATQAAYREGACDLLPIMAPTGIETRPAEQSLPLFTVRSALLYKAGAKQGSAMVPAAWLSPEAMDELLPEIALQPAPPGSSPYRLLQEGKAQAYFGDYLSLRDTLRQHPDLDARLRTLDDGALLMSMRLLMRDEPNLREAVETAIRYLPPTRVYRVAEEYVPHASQAINPPEWSDETLSWLARTRDIRVVINPGLSPFSGMGSSGEPVGWAVDVLKSLLRPHGIGIDWIPVASREEALRRMEAGQADLILGLPESPGLARAMRFTRIMVRSHWAVVTPGAQVAALSQLAGKRVLVPESLWDSELLTTLAPAHWQRVESLDEGARRLRLGEGDALLADLYQLQYPLRLNRLHDLRINDLVAERWGLAFAVSPHSPHLATLLDQGVMRITPSQQDELRQRWLRLSVTQVEGVSYGLWIGSSLLLLLIGGGVSLLIWRSRRHMALEVERRREVEKGLSEARERAEAAVEAKGRFLASISHEIRTPMNAIIGLLEWLSGTPLSAEQGRALEGVRQASDELLGLLNDILDFSRNESTQLALTPQRVDLALLCEQVSAIHWPKARDKGIALSLSVDPTLPGTLWLDPHRFAQIVHNLLSNAIKFTPHGRVTVRVDSREETLCLSVEDEGPGIEEGLRTRLFQPFEQGEEARRQGQGTGLGLAICRQLVQQMGGEIGVEACQPGSRFWCRLPLQASPRSLPRVPVVTGVSLLMPADEATRWRPWLTQLGIAEQGEPLAQERDELGLPYWWWRGQRLLPGAILTAVTTAPQGEVSQPSQTGSGLRVLLVEDHPLNRRVLAMQLGQLGAQVVEAADGAEALQHLEQGAGVDLVLTDLQMPVVDGAELCERVKGEPRWQGLPVYVITADLSVQAAERLSACGCDGHLDKPVRRQELANLLQGCRPRGDDRTLQKLLGEELIALYETSSRQDLTLLLQLWREGDNKGWAAQLHRLKGSAKMVGAVELVRLADQWQQDPDWDGGAAFGAALERAICSLRAGGDHDQHHHG</sequence>
<evidence type="ECO:0000313" key="18">
    <source>
        <dbReference type="Proteomes" id="UP000023775"/>
    </source>
</evidence>
<dbReference type="PROSITE" id="PS50110">
    <property type="entry name" value="RESPONSE_REGULATORY"/>
    <property type="match status" value="1"/>
</dbReference>
<dbReference type="SMART" id="SM00448">
    <property type="entry name" value="REC"/>
    <property type="match status" value="1"/>
</dbReference>
<keyword evidence="6 14" id="KW-0597">Phosphoprotein</keyword>
<keyword evidence="5" id="KW-0997">Cell inner membrane</keyword>
<keyword evidence="4" id="KW-1003">Cell membrane</keyword>
<dbReference type="InterPro" id="IPR036890">
    <property type="entry name" value="HATPase_C_sf"/>
</dbReference>
<dbReference type="eggNOG" id="COG2205">
    <property type="taxonomic scope" value="Bacteria"/>
</dbReference>
<evidence type="ECO:0000259" key="15">
    <source>
        <dbReference type="PROSITE" id="PS50109"/>
    </source>
</evidence>
<dbReference type="Pfam" id="PF02518">
    <property type="entry name" value="HATPase_c"/>
    <property type="match status" value="1"/>
</dbReference>
<keyword evidence="10" id="KW-0067">ATP-binding</keyword>
<evidence type="ECO:0000256" key="6">
    <source>
        <dbReference type="ARBA" id="ARBA00022553"/>
    </source>
</evidence>
<comment type="catalytic activity">
    <reaction evidence="1">
        <text>ATP + protein L-histidine = ADP + protein N-phospho-L-histidine.</text>
        <dbReference type="EC" id="2.7.13.3"/>
    </reaction>
</comment>
<dbReference type="EMBL" id="APVG01000019">
    <property type="protein sequence ID" value="ENY72239.1"/>
    <property type="molecule type" value="Genomic_DNA"/>
</dbReference>
<evidence type="ECO:0000256" key="5">
    <source>
        <dbReference type="ARBA" id="ARBA00022519"/>
    </source>
</evidence>
<dbReference type="OrthoDB" id="5578687at2"/>
<dbReference type="SUPFAM" id="SSF52172">
    <property type="entry name" value="CheY-like"/>
    <property type="match status" value="1"/>
</dbReference>
<evidence type="ECO:0000256" key="3">
    <source>
        <dbReference type="ARBA" id="ARBA00012438"/>
    </source>
</evidence>
<name>N9U1K6_9GAMM</name>
<protein>
    <recommendedName>
        <fullName evidence="3">histidine kinase</fullName>
        <ecNumber evidence="3">2.7.13.3</ecNumber>
    </recommendedName>
</protein>
<dbReference type="AlphaFoldDB" id="N9U1K6"/>
<dbReference type="CDD" id="cd17546">
    <property type="entry name" value="REC_hyHK_CKI1_RcsC-like"/>
    <property type="match status" value="1"/>
</dbReference>
<dbReference type="EC" id="2.7.13.3" evidence="3"/>
<evidence type="ECO:0000259" key="16">
    <source>
        <dbReference type="PROSITE" id="PS50110"/>
    </source>
</evidence>
<evidence type="ECO:0000256" key="1">
    <source>
        <dbReference type="ARBA" id="ARBA00000085"/>
    </source>
</evidence>
<dbReference type="SUPFAM" id="SSF53850">
    <property type="entry name" value="Periplasmic binding protein-like II"/>
    <property type="match status" value="2"/>
</dbReference>
<dbReference type="InterPro" id="IPR003661">
    <property type="entry name" value="HisK_dim/P_dom"/>
</dbReference>
<reference evidence="17 18" key="1">
    <citation type="journal article" date="2013" name="Genome Announc.">
        <title>Draft Genome Sequence of the Aeromonas diversa Type Strain.</title>
        <authorList>
            <person name="Farfan M."/>
            <person name="Spataro N."/>
            <person name="Sanglas A."/>
            <person name="Albarral V."/>
            <person name="Loren J.G."/>
            <person name="Bosch E."/>
            <person name="Fuste M.C."/>
        </authorList>
    </citation>
    <scope>NUCLEOTIDE SEQUENCE [LARGE SCALE GENOMIC DNA]</scope>
    <source>
        <strain evidence="17 18">2478-85</strain>
    </source>
</reference>
<dbReference type="SMART" id="SM00388">
    <property type="entry name" value="HisKA"/>
    <property type="match status" value="1"/>
</dbReference>
<accession>N9U1K6</accession>
<keyword evidence="12" id="KW-0902">Two-component regulatory system</keyword>
<gene>
    <name evidence="17" type="ORF">G114_09022</name>
</gene>
<evidence type="ECO:0000256" key="14">
    <source>
        <dbReference type="PROSITE-ProRule" id="PRU00169"/>
    </source>
</evidence>
<keyword evidence="18" id="KW-1185">Reference proteome</keyword>
<dbReference type="InterPro" id="IPR036097">
    <property type="entry name" value="HisK_dim/P_sf"/>
</dbReference>
<dbReference type="PATRIC" id="fig|1268237.3.peg.1776"/>
<dbReference type="SMART" id="SM00387">
    <property type="entry name" value="HATPase_c"/>
    <property type="match status" value="1"/>
</dbReference>
<dbReference type="InterPro" id="IPR001789">
    <property type="entry name" value="Sig_transdc_resp-reg_receiver"/>
</dbReference>
<dbReference type="Gene3D" id="3.30.565.10">
    <property type="entry name" value="Histidine kinase-like ATPase, C-terminal domain"/>
    <property type="match status" value="1"/>
</dbReference>
<feature type="domain" description="Histidine kinase" evidence="15">
    <location>
        <begin position="534"/>
        <end position="748"/>
    </location>
</feature>
<evidence type="ECO:0000256" key="2">
    <source>
        <dbReference type="ARBA" id="ARBA00004429"/>
    </source>
</evidence>
<dbReference type="Gene3D" id="3.40.50.2300">
    <property type="match status" value="1"/>
</dbReference>
<dbReference type="InterPro" id="IPR036641">
    <property type="entry name" value="HPT_dom_sf"/>
</dbReference>